<dbReference type="PROSITE" id="PS51257">
    <property type="entry name" value="PROKAR_LIPOPROTEIN"/>
    <property type="match status" value="1"/>
</dbReference>
<evidence type="ECO:0000313" key="4">
    <source>
        <dbReference type="Proteomes" id="UP000410492"/>
    </source>
</evidence>
<protein>
    <submittedName>
        <fullName evidence="3">Uncharacterized protein</fullName>
    </submittedName>
</protein>
<keyword evidence="1" id="KW-0472">Membrane</keyword>
<keyword evidence="1" id="KW-1133">Transmembrane helix</keyword>
<gene>
    <name evidence="3" type="ORF">CALMAC_LOCUS11173</name>
</gene>
<keyword evidence="4" id="KW-1185">Reference proteome</keyword>
<sequence length="174" mass="19649">MKVCRVIIVLGLIGLSCASPTPREEKELEFDEDPLGYLGAAVTSFIEGFLEQDNYKVSEDVEVSRNDKPMDEVSQRSLDLESKVENYVKTHDVTFKLPVGGKITMGARNLDNDELDVTWKFEDRSIEARHRHKKNKIKRIVLPFLVIILLKAIVIVPLASECSSGRPSKLFSFP</sequence>
<feature type="chain" id="PRO_5024799997" evidence="2">
    <location>
        <begin position="19"/>
        <end position="174"/>
    </location>
</feature>
<evidence type="ECO:0000313" key="3">
    <source>
        <dbReference type="EMBL" id="VEN50391.1"/>
    </source>
</evidence>
<keyword evidence="1" id="KW-0812">Transmembrane</keyword>
<accession>A0A653CR24</accession>
<dbReference type="Proteomes" id="UP000410492">
    <property type="component" value="Unassembled WGS sequence"/>
</dbReference>
<feature type="transmembrane region" description="Helical" evidence="1">
    <location>
        <begin position="140"/>
        <end position="159"/>
    </location>
</feature>
<dbReference type="InterPro" id="IPR012464">
    <property type="entry name" value="DUF1676"/>
</dbReference>
<evidence type="ECO:0000256" key="2">
    <source>
        <dbReference type="SAM" id="SignalP"/>
    </source>
</evidence>
<dbReference type="OrthoDB" id="6622845at2759"/>
<dbReference type="Pfam" id="PF07898">
    <property type="entry name" value="DUF1676"/>
    <property type="match status" value="1"/>
</dbReference>
<reference evidence="3 4" key="1">
    <citation type="submission" date="2019-01" db="EMBL/GenBank/DDBJ databases">
        <authorList>
            <person name="Sayadi A."/>
        </authorList>
    </citation>
    <scope>NUCLEOTIDE SEQUENCE [LARGE SCALE GENOMIC DNA]</scope>
</reference>
<dbReference type="AlphaFoldDB" id="A0A653CR24"/>
<feature type="signal peptide" evidence="2">
    <location>
        <begin position="1"/>
        <end position="18"/>
    </location>
</feature>
<name>A0A653CR24_CALMS</name>
<proteinExistence type="predicted"/>
<dbReference type="EMBL" id="CAACVG010008586">
    <property type="protein sequence ID" value="VEN50391.1"/>
    <property type="molecule type" value="Genomic_DNA"/>
</dbReference>
<organism evidence="3 4">
    <name type="scientific">Callosobruchus maculatus</name>
    <name type="common">Southern cowpea weevil</name>
    <name type="synonym">Pulse bruchid</name>
    <dbReference type="NCBI Taxonomy" id="64391"/>
    <lineage>
        <taxon>Eukaryota</taxon>
        <taxon>Metazoa</taxon>
        <taxon>Ecdysozoa</taxon>
        <taxon>Arthropoda</taxon>
        <taxon>Hexapoda</taxon>
        <taxon>Insecta</taxon>
        <taxon>Pterygota</taxon>
        <taxon>Neoptera</taxon>
        <taxon>Endopterygota</taxon>
        <taxon>Coleoptera</taxon>
        <taxon>Polyphaga</taxon>
        <taxon>Cucujiformia</taxon>
        <taxon>Chrysomeloidea</taxon>
        <taxon>Chrysomelidae</taxon>
        <taxon>Bruchinae</taxon>
        <taxon>Bruchini</taxon>
        <taxon>Callosobruchus</taxon>
    </lineage>
</organism>
<keyword evidence="2" id="KW-0732">Signal</keyword>
<evidence type="ECO:0000256" key="1">
    <source>
        <dbReference type="SAM" id="Phobius"/>
    </source>
</evidence>